<name>A0ABQ4F3J7_9ACTN</name>
<proteinExistence type="predicted"/>
<keyword evidence="2" id="KW-1185">Reference proteome</keyword>
<organism evidence="1 2">
    <name type="scientific">Plantactinospora mayteni</name>
    <dbReference type="NCBI Taxonomy" id="566021"/>
    <lineage>
        <taxon>Bacteria</taxon>
        <taxon>Bacillati</taxon>
        <taxon>Actinomycetota</taxon>
        <taxon>Actinomycetes</taxon>
        <taxon>Micromonosporales</taxon>
        <taxon>Micromonosporaceae</taxon>
        <taxon>Plantactinospora</taxon>
    </lineage>
</organism>
<protein>
    <submittedName>
        <fullName evidence="1">Uncharacterized protein</fullName>
    </submittedName>
</protein>
<sequence length="161" mass="17098">MSLGLAGQARRLDWREGKREAMVADEDILTAVALTLAAKAVEGLTEGGKAAFAALARLVKRRFQGHGSSQAALAEAEADPADDTRIQSLREELAQATAEDPTFGHELQRLWRDLVPHLVAGTDGIVNHFSGSVGGNVVQARDVHGGISFGDASPRNPEARH</sequence>
<comment type="caution">
    <text evidence="1">The sequence shown here is derived from an EMBL/GenBank/DDBJ whole genome shotgun (WGS) entry which is preliminary data.</text>
</comment>
<reference evidence="1 2" key="1">
    <citation type="submission" date="2021-01" db="EMBL/GenBank/DDBJ databases">
        <title>Whole genome shotgun sequence of Plantactinospora mayteni NBRC 109088.</title>
        <authorList>
            <person name="Komaki H."/>
            <person name="Tamura T."/>
        </authorList>
    </citation>
    <scope>NUCLEOTIDE SEQUENCE [LARGE SCALE GENOMIC DNA]</scope>
    <source>
        <strain evidence="1 2">NBRC 109088</strain>
    </source>
</reference>
<evidence type="ECO:0000313" key="2">
    <source>
        <dbReference type="Proteomes" id="UP000621500"/>
    </source>
</evidence>
<gene>
    <name evidence="1" type="ORF">Pma05_80470</name>
</gene>
<accession>A0ABQ4F3J7</accession>
<evidence type="ECO:0000313" key="1">
    <source>
        <dbReference type="EMBL" id="GIH01475.1"/>
    </source>
</evidence>
<dbReference type="EMBL" id="BONX01000072">
    <property type="protein sequence ID" value="GIH01475.1"/>
    <property type="molecule type" value="Genomic_DNA"/>
</dbReference>
<dbReference type="Proteomes" id="UP000621500">
    <property type="component" value="Unassembled WGS sequence"/>
</dbReference>